<feature type="transmembrane region" description="Helical" evidence="1">
    <location>
        <begin position="149"/>
        <end position="176"/>
    </location>
</feature>
<accession>A0AA43XL11</accession>
<organism evidence="2 3">
    <name type="scientific">Isachenkonia alkalipeptolytica</name>
    <dbReference type="NCBI Taxonomy" id="2565777"/>
    <lineage>
        <taxon>Bacteria</taxon>
        <taxon>Bacillati</taxon>
        <taxon>Bacillota</taxon>
        <taxon>Clostridia</taxon>
        <taxon>Eubacteriales</taxon>
        <taxon>Clostridiaceae</taxon>
        <taxon>Isachenkonia</taxon>
    </lineage>
</organism>
<proteinExistence type="predicted"/>
<dbReference type="AlphaFoldDB" id="A0AA43XL11"/>
<dbReference type="InterPro" id="IPR056926">
    <property type="entry name" value="FLQE3_permease"/>
</dbReference>
<dbReference type="EMBL" id="SUMG01000010">
    <property type="protein sequence ID" value="NBG88667.1"/>
    <property type="molecule type" value="Genomic_DNA"/>
</dbReference>
<evidence type="ECO:0000313" key="3">
    <source>
        <dbReference type="Proteomes" id="UP000449710"/>
    </source>
</evidence>
<feature type="transmembrane region" description="Helical" evidence="1">
    <location>
        <begin position="89"/>
        <end position="112"/>
    </location>
</feature>
<feature type="transmembrane region" description="Helical" evidence="1">
    <location>
        <begin position="118"/>
        <end position="137"/>
    </location>
</feature>
<keyword evidence="3" id="KW-1185">Reference proteome</keyword>
<keyword evidence="1" id="KW-0812">Transmembrane</keyword>
<evidence type="ECO:0000256" key="1">
    <source>
        <dbReference type="SAM" id="Phobius"/>
    </source>
</evidence>
<keyword evidence="1" id="KW-0472">Membrane</keyword>
<name>A0AA43XL11_9CLOT</name>
<evidence type="ECO:0000313" key="2">
    <source>
        <dbReference type="EMBL" id="NBG88667.1"/>
    </source>
</evidence>
<reference evidence="2 3" key="1">
    <citation type="submission" date="2019-04" db="EMBL/GenBank/DDBJ databases">
        <title>Isachenkonia alkalipeptolytica gen. nov. sp. nov. a new anaerobic, alkiliphilic organothrophic bacterium capable to reduce synthesized ferrihydrite isolated from a soda lake.</title>
        <authorList>
            <person name="Toshchakov S.V."/>
            <person name="Zavarzina D.G."/>
            <person name="Zhilina T.N."/>
            <person name="Kostrikina N.A."/>
            <person name="Kublanov I.V."/>
        </authorList>
    </citation>
    <scope>NUCLEOTIDE SEQUENCE [LARGE SCALE GENOMIC DNA]</scope>
    <source>
        <strain evidence="2 3">Z-1701</strain>
    </source>
</reference>
<protein>
    <submittedName>
        <fullName evidence="2">ABC transporter permease</fullName>
    </submittedName>
</protein>
<feature type="transmembrane region" description="Helical" evidence="1">
    <location>
        <begin position="20"/>
        <end position="41"/>
    </location>
</feature>
<keyword evidence="1" id="KW-1133">Transmembrane helix</keyword>
<dbReference type="Pfam" id="PF24686">
    <property type="entry name" value="FLQE3_permease"/>
    <property type="match status" value="1"/>
</dbReference>
<dbReference type="Proteomes" id="UP000449710">
    <property type="component" value="Unassembled WGS sequence"/>
</dbReference>
<dbReference type="RefSeq" id="WP_160721507.1">
    <property type="nucleotide sequence ID" value="NZ_SUMG01000010.1"/>
</dbReference>
<sequence>MRGLRIFRWDVRYQIQYGFYFLYGIISLLYLSVLLFLPEALARPVTALVILTDPAALGFFFIGGMVLLERGEGLHSYYSVIPATNREYILSKALSLSMISTIVALIIAGIMYRMEVNYGLLTVGVFAGAVFFTLFGLTVGTVSRSINHYFVIGVPVGIVLMAPAFLVFVEVNSFLAEMLPAVLLLRVLYSALGLEVPYWAGYAALGLILWCIPAYLLASRAFTKYMDRGGD</sequence>
<feature type="transmembrane region" description="Helical" evidence="1">
    <location>
        <begin position="196"/>
        <end position="218"/>
    </location>
</feature>
<gene>
    <name evidence="2" type="ORF">ISALK_09150</name>
</gene>
<comment type="caution">
    <text evidence="2">The sequence shown here is derived from an EMBL/GenBank/DDBJ whole genome shotgun (WGS) entry which is preliminary data.</text>
</comment>
<feature type="transmembrane region" description="Helical" evidence="1">
    <location>
        <begin position="47"/>
        <end position="68"/>
    </location>
</feature>